<evidence type="ECO:0000256" key="1">
    <source>
        <dbReference type="SAM" id="Phobius"/>
    </source>
</evidence>
<reference evidence="2 3" key="1">
    <citation type="submission" date="2017-04" db="EMBL/GenBank/DDBJ databases">
        <authorList>
            <person name="Afonso C.L."/>
            <person name="Miller P.J."/>
            <person name="Scott M.A."/>
            <person name="Spackman E."/>
            <person name="Goraichik I."/>
            <person name="Dimitrov K.M."/>
            <person name="Suarez D.L."/>
            <person name="Swayne D.E."/>
        </authorList>
    </citation>
    <scope>NUCLEOTIDE SEQUENCE [LARGE SCALE GENOMIC DNA]</scope>
    <source>
        <strain evidence="2 3">A2P</strain>
    </source>
</reference>
<sequence>MSARKPSAAEMTALLAFHAIVSGAFIVAYLTGDEDTYGMHVFSGYAVLSAIGLRVAAGALAPAGSPLRLPRPSVAAVAGWLRRLFTGDAKARAERSPLTAWMAAALLVGVGIAAATGAVADFFVQVEHLHKEIAEASLFLILAHIALVFALHGLKRMPSGIVSRCTAWLSNLSNRVIP</sequence>
<protein>
    <submittedName>
        <fullName evidence="2">Cytochrome b</fullName>
    </submittedName>
</protein>
<evidence type="ECO:0000313" key="3">
    <source>
        <dbReference type="Proteomes" id="UP000192936"/>
    </source>
</evidence>
<dbReference type="SUPFAM" id="SSF81342">
    <property type="entry name" value="Transmembrane di-heme cytochromes"/>
    <property type="match status" value="1"/>
</dbReference>
<feature type="transmembrane region" description="Helical" evidence="1">
    <location>
        <begin position="12"/>
        <end position="30"/>
    </location>
</feature>
<dbReference type="RefSeq" id="WP_085083354.1">
    <property type="nucleotide sequence ID" value="NZ_FXAK01000002.1"/>
</dbReference>
<name>A0A1X7E5G9_9PROT</name>
<dbReference type="Proteomes" id="UP000192936">
    <property type="component" value="Unassembled WGS sequence"/>
</dbReference>
<dbReference type="STRING" id="286727.SAMN02982917_1231"/>
<keyword evidence="1" id="KW-0472">Membrane</keyword>
<dbReference type="GO" id="GO:0022904">
    <property type="term" value="P:respiratory electron transport chain"/>
    <property type="evidence" value="ECO:0007669"/>
    <property type="project" value="InterPro"/>
</dbReference>
<proteinExistence type="predicted"/>
<feature type="transmembrane region" description="Helical" evidence="1">
    <location>
        <begin position="100"/>
        <end position="124"/>
    </location>
</feature>
<feature type="transmembrane region" description="Helical" evidence="1">
    <location>
        <begin position="42"/>
        <end position="61"/>
    </location>
</feature>
<keyword evidence="1" id="KW-0812">Transmembrane</keyword>
<dbReference type="OrthoDB" id="7304801at2"/>
<dbReference type="AlphaFoldDB" id="A0A1X7E5G9"/>
<feature type="transmembrane region" description="Helical" evidence="1">
    <location>
        <begin position="136"/>
        <end position="154"/>
    </location>
</feature>
<dbReference type="GO" id="GO:0016020">
    <property type="term" value="C:membrane"/>
    <property type="evidence" value="ECO:0007669"/>
    <property type="project" value="InterPro"/>
</dbReference>
<keyword evidence="1" id="KW-1133">Transmembrane helix</keyword>
<gene>
    <name evidence="2" type="ORF">SAMN02982917_1231</name>
</gene>
<organism evidence="2 3">
    <name type="scientific">Azospirillum oryzae</name>
    <dbReference type="NCBI Taxonomy" id="286727"/>
    <lineage>
        <taxon>Bacteria</taxon>
        <taxon>Pseudomonadati</taxon>
        <taxon>Pseudomonadota</taxon>
        <taxon>Alphaproteobacteria</taxon>
        <taxon>Rhodospirillales</taxon>
        <taxon>Azospirillaceae</taxon>
        <taxon>Azospirillum</taxon>
    </lineage>
</organism>
<dbReference type="EMBL" id="FXAK01000002">
    <property type="protein sequence ID" value="SMF27962.1"/>
    <property type="molecule type" value="Genomic_DNA"/>
</dbReference>
<dbReference type="InterPro" id="IPR016174">
    <property type="entry name" value="Di-haem_cyt_TM"/>
</dbReference>
<accession>A0A1X7E5G9</accession>
<evidence type="ECO:0000313" key="2">
    <source>
        <dbReference type="EMBL" id="SMF27962.1"/>
    </source>
</evidence>